<dbReference type="AlphaFoldDB" id="A0A4P7NBA3"/>
<dbReference type="OMA" id="PYERIPT"/>
<organism evidence="3 4">
    <name type="scientific">Pyricularia oryzae</name>
    <name type="common">Rice blast fungus</name>
    <name type="synonym">Magnaporthe oryzae</name>
    <dbReference type="NCBI Taxonomy" id="318829"/>
    <lineage>
        <taxon>Eukaryota</taxon>
        <taxon>Fungi</taxon>
        <taxon>Dikarya</taxon>
        <taxon>Ascomycota</taxon>
        <taxon>Pezizomycotina</taxon>
        <taxon>Sordariomycetes</taxon>
        <taxon>Sordariomycetidae</taxon>
        <taxon>Magnaporthales</taxon>
        <taxon>Pyriculariaceae</taxon>
        <taxon>Pyricularia</taxon>
    </lineage>
</organism>
<feature type="transmembrane region" description="Helical" evidence="2">
    <location>
        <begin position="97"/>
        <end position="114"/>
    </location>
</feature>
<keyword evidence="2" id="KW-0812">Transmembrane</keyword>
<evidence type="ECO:0000256" key="2">
    <source>
        <dbReference type="SAM" id="Phobius"/>
    </source>
</evidence>
<feature type="compositionally biased region" description="Polar residues" evidence="1">
    <location>
        <begin position="1"/>
        <end position="34"/>
    </location>
</feature>
<protein>
    <recommendedName>
        <fullName evidence="5">Pantothenate transporter liz1</fullName>
    </recommendedName>
</protein>
<dbReference type="EMBL" id="CP034206">
    <property type="protein sequence ID" value="QBZ59022.1"/>
    <property type="molecule type" value="Genomic_DNA"/>
</dbReference>
<proteinExistence type="predicted"/>
<dbReference type="Proteomes" id="UP000294847">
    <property type="component" value="Chromosome 3"/>
</dbReference>
<keyword evidence="2" id="KW-1133">Transmembrane helix</keyword>
<feature type="region of interest" description="Disordered" evidence="1">
    <location>
        <begin position="1"/>
        <end position="35"/>
    </location>
</feature>
<keyword evidence="2" id="KW-0472">Membrane</keyword>
<evidence type="ECO:0000313" key="4">
    <source>
        <dbReference type="Proteomes" id="UP000294847"/>
    </source>
</evidence>
<gene>
    <name evidence="3" type="ORF">PoMZ_03982</name>
</gene>
<sequence>MLTGRASISTQNHTETPLNQQHSKPISKPSSSDMSPVLARAAIRNAAATGTRQFSLMAAMRNMARSFEPHPFQRLPNTQKPQAADYAKIFRRSGKTVMIYFPGMALILGWPVIAQKMVDGHV</sequence>
<reference evidence="3 4" key="1">
    <citation type="journal article" date="2019" name="Mol. Biol. Evol.">
        <title>Blast fungal genomes show frequent chromosomal changes, gene gains and losses, and effector gene turnover.</title>
        <authorList>
            <person name="Gomez Luciano L.B."/>
            <person name="Jason Tsai I."/>
            <person name="Chuma I."/>
            <person name="Tosa Y."/>
            <person name="Chen Y.H."/>
            <person name="Li J.Y."/>
            <person name="Li M.Y."/>
            <person name="Jade Lu M.Y."/>
            <person name="Nakayashiki H."/>
            <person name="Li W.H."/>
        </authorList>
    </citation>
    <scope>NUCLEOTIDE SEQUENCE [LARGE SCALE GENOMIC DNA]</scope>
    <source>
        <strain evidence="3">MZ5-1-6</strain>
    </source>
</reference>
<evidence type="ECO:0008006" key="5">
    <source>
        <dbReference type="Google" id="ProtNLM"/>
    </source>
</evidence>
<name>A0A4P7NBA3_PYROR</name>
<evidence type="ECO:0000313" key="3">
    <source>
        <dbReference type="EMBL" id="QBZ59022.1"/>
    </source>
</evidence>
<evidence type="ECO:0000256" key="1">
    <source>
        <dbReference type="SAM" id="MobiDB-lite"/>
    </source>
</evidence>
<accession>A0A4P7NBA3</accession>